<name>A0AAN8WPI5_HALRR</name>
<dbReference type="InterPro" id="IPR051002">
    <property type="entry name" value="UBA_autophagy_assoc_protein"/>
</dbReference>
<dbReference type="PANTHER" id="PTHR31915">
    <property type="entry name" value="SKICH DOMAIN-CONTAINING PROTEIN"/>
    <property type="match status" value="1"/>
</dbReference>
<reference evidence="3 4" key="1">
    <citation type="submission" date="2023-11" db="EMBL/GenBank/DDBJ databases">
        <title>Halocaridina rubra genome assembly.</title>
        <authorList>
            <person name="Smith C."/>
        </authorList>
    </citation>
    <scope>NUCLEOTIDE SEQUENCE [LARGE SCALE GENOMIC DNA]</scope>
    <source>
        <strain evidence="3">EP-1</strain>
        <tissue evidence="3">Whole</tissue>
    </source>
</reference>
<protein>
    <submittedName>
        <fullName evidence="3">Uncharacterized protein</fullName>
    </submittedName>
</protein>
<accession>A0AAN8WPI5</accession>
<dbReference type="EMBL" id="JAXCGZ010021844">
    <property type="protein sequence ID" value="KAK7041984.1"/>
    <property type="molecule type" value="Genomic_DNA"/>
</dbReference>
<feature type="coiled-coil region" evidence="1">
    <location>
        <begin position="117"/>
        <end position="289"/>
    </location>
</feature>
<comment type="caution">
    <text evidence="3">The sequence shown here is derived from an EMBL/GenBank/DDBJ whole genome shotgun (WGS) entry which is preliminary data.</text>
</comment>
<evidence type="ECO:0000256" key="1">
    <source>
        <dbReference type="SAM" id="Coils"/>
    </source>
</evidence>
<feature type="compositionally biased region" description="Basic and acidic residues" evidence="2">
    <location>
        <begin position="702"/>
        <end position="711"/>
    </location>
</feature>
<evidence type="ECO:0000313" key="4">
    <source>
        <dbReference type="Proteomes" id="UP001381693"/>
    </source>
</evidence>
<feature type="region of interest" description="Disordered" evidence="2">
    <location>
        <begin position="453"/>
        <end position="505"/>
    </location>
</feature>
<gene>
    <name evidence="3" type="ORF">SK128_022806</name>
</gene>
<dbReference type="PANTHER" id="PTHR31915:SF6">
    <property type="entry name" value="SKICH DOMAIN-CONTAINING PROTEIN"/>
    <property type="match status" value="1"/>
</dbReference>
<keyword evidence="4" id="KW-1185">Reference proteome</keyword>
<feature type="region of interest" description="Disordered" evidence="2">
    <location>
        <begin position="693"/>
        <end position="716"/>
    </location>
</feature>
<organism evidence="3 4">
    <name type="scientific">Halocaridina rubra</name>
    <name type="common">Hawaiian red shrimp</name>
    <dbReference type="NCBI Taxonomy" id="373956"/>
    <lineage>
        <taxon>Eukaryota</taxon>
        <taxon>Metazoa</taxon>
        <taxon>Ecdysozoa</taxon>
        <taxon>Arthropoda</taxon>
        <taxon>Crustacea</taxon>
        <taxon>Multicrustacea</taxon>
        <taxon>Malacostraca</taxon>
        <taxon>Eumalacostraca</taxon>
        <taxon>Eucarida</taxon>
        <taxon>Decapoda</taxon>
        <taxon>Pleocyemata</taxon>
        <taxon>Caridea</taxon>
        <taxon>Atyoidea</taxon>
        <taxon>Atyidae</taxon>
        <taxon>Halocaridina</taxon>
    </lineage>
</organism>
<evidence type="ECO:0000256" key="2">
    <source>
        <dbReference type="SAM" id="MobiDB-lite"/>
    </source>
</evidence>
<keyword evidence="1" id="KW-0175">Coiled coil</keyword>
<evidence type="ECO:0000313" key="3">
    <source>
        <dbReference type="EMBL" id="KAK7041984.1"/>
    </source>
</evidence>
<proteinExistence type="predicted"/>
<sequence>RSTLLPWLSEGFSPSKGGSLGGERSGGRILDDLDMSWRASPVKPPPTSFLYESSLTLTSINTHKNNSNGNNTFADAVFQDGNVAKMNRVNQLAEPQPELNFTFGSIVDDACPSTPDSEDLRQDLLKLEHTNRRLLEENAELDHQVTCSEESNSSLRQHCQQLEHALNNMQQQLIETRRMEEEAEEMRLLLFKEQEDKISCLEKENSSLTNKLKVMQRELDSARDELENHNIREEALIQDHKTEMANLALKLLQCKTEAMQKAEDAKEAIKELEKLNEALHEEKSCLEEQLLHVKGQLASMTSRSYSEVSGDVYEGLTASFSFSTPFAADNSLRSGQGTPLSIHSEIQTMKDNSGSLPFCEKSDDGVSFGFSPEKGSHSDTSLSSRKGEAAFPSLIGDMLKSLFDGEEQQCKSLMKKLDDEKYSALDTIFHAQCDKLVKLVKELENIRKKRQDNLSPFSTKSSTKTSSFYTPSRRSSQNGSEGDDVEVLETPCNKTSSGHTPRTPGPCVSMLISKFEQSSQASSPVTLECSERIGLVDYNSNVAKSLEFTAVSGQDLDMSSESKESKPTQKYDFIRDSKILNRSRIIRQEAVGDDFIVDHDDMIIEETCKAGLEKIARKGVENAVEPPSVPSESEIGDVPDRLDSGFEQDGECSIVIVGSQPVHEQYISNNSKVDNNKAKFIHEMVHGKSVVLHSGLDGEDSGNDKDKWSDHENEENMTTPLKRRVLVKCNTASSTGSTTVEMDTDMFMENSQLMKLMKEVKQQEDLIQKLKQQVGVHFIIKE</sequence>
<dbReference type="AlphaFoldDB" id="A0AAN8WPI5"/>
<feature type="compositionally biased region" description="Low complexity" evidence="2">
    <location>
        <begin position="455"/>
        <end position="472"/>
    </location>
</feature>
<feature type="non-terminal residue" evidence="3">
    <location>
        <position position="1"/>
    </location>
</feature>
<dbReference type="Proteomes" id="UP001381693">
    <property type="component" value="Unassembled WGS sequence"/>
</dbReference>